<evidence type="ECO:0000256" key="3">
    <source>
        <dbReference type="SAM" id="Coils"/>
    </source>
</evidence>
<evidence type="ECO:0000256" key="2">
    <source>
        <dbReference type="ARBA" id="ARBA00034247"/>
    </source>
</evidence>
<dbReference type="GO" id="GO:0020037">
    <property type="term" value="F:heme binding"/>
    <property type="evidence" value="ECO:0007669"/>
    <property type="project" value="InterPro"/>
</dbReference>
<reference evidence="6" key="1">
    <citation type="submission" date="2016-10" db="EMBL/GenBank/DDBJ databases">
        <authorList>
            <person name="Varghese N."/>
        </authorList>
    </citation>
    <scope>NUCLEOTIDE SEQUENCE [LARGE SCALE GENOMIC DNA]</scope>
    <source>
        <strain evidence="6">Nsp8</strain>
    </source>
</reference>
<dbReference type="InterPro" id="IPR043128">
    <property type="entry name" value="Rev_trsase/Diguanyl_cyclase"/>
</dbReference>
<sequence length="363" mass="41477">MFGAGMNAETTPHCTALGFDDKRIQEVLSMLRLGEEHRAIADRIRTQVIAGRADELVDRCFTAFARTRGFSLIERSFGAKSFKRAWINRLRRFGLDFDTKEYFEERLATAAAFARAKIHLSLLHLPYFLTQEILIEALSEKFNDRATTLWPFLNAVLKLTSLDLYLTAEGYRLPELDELEGDLDKLRQETFRLRRRTSIDELTGLMNYAKLMESLEQQINRARRRGHESNPLCLIMSDLDFFKKINDTYGHMVGDLVLRHVAGRIKSATRDFDLIGRFGGEEFVIVMMNTDLALGEAIAERIREGVMKAPFHVKQYNIPVTLSLGVAMLRQGENKESLLERADAAMYEAKRSGRNRVVVASDS</sequence>
<dbReference type="PROSITE" id="PS50887">
    <property type="entry name" value="GGDEF"/>
    <property type="match status" value="1"/>
</dbReference>
<dbReference type="SMART" id="SM00267">
    <property type="entry name" value="GGDEF"/>
    <property type="match status" value="1"/>
</dbReference>
<feature type="coiled-coil region" evidence="3">
    <location>
        <begin position="176"/>
        <end position="225"/>
    </location>
</feature>
<evidence type="ECO:0000256" key="1">
    <source>
        <dbReference type="ARBA" id="ARBA00012528"/>
    </source>
</evidence>
<name>A0A1I4YKC3_9PROT</name>
<dbReference type="Pfam" id="PF11563">
    <property type="entry name" value="Protoglobin"/>
    <property type="match status" value="1"/>
</dbReference>
<dbReference type="InterPro" id="IPR000160">
    <property type="entry name" value="GGDEF_dom"/>
</dbReference>
<comment type="catalytic activity">
    <reaction evidence="2">
        <text>2 GTP = 3',3'-c-di-GMP + 2 diphosphate</text>
        <dbReference type="Rhea" id="RHEA:24898"/>
        <dbReference type="ChEBI" id="CHEBI:33019"/>
        <dbReference type="ChEBI" id="CHEBI:37565"/>
        <dbReference type="ChEBI" id="CHEBI:58805"/>
        <dbReference type="EC" id="2.7.7.65"/>
    </reaction>
</comment>
<accession>A0A1I4YKC3</accession>
<dbReference type="InterPro" id="IPR012292">
    <property type="entry name" value="Globin/Proto"/>
</dbReference>
<dbReference type="GO" id="GO:0019825">
    <property type="term" value="F:oxygen binding"/>
    <property type="evidence" value="ECO:0007669"/>
    <property type="project" value="InterPro"/>
</dbReference>
<dbReference type="InterPro" id="IPR044398">
    <property type="entry name" value="Globin-sensor_dom"/>
</dbReference>
<dbReference type="InterPro" id="IPR050469">
    <property type="entry name" value="Diguanylate_Cyclase"/>
</dbReference>
<evidence type="ECO:0000313" key="6">
    <source>
        <dbReference type="Proteomes" id="UP000183107"/>
    </source>
</evidence>
<dbReference type="Gene3D" id="1.10.490.10">
    <property type="entry name" value="Globins"/>
    <property type="match status" value="1"/>
</dbReference>
<evidence type="ECO:0000313" key="5">
    <source>
        <dbReference type="EMBL" id="SFN38466.1"/>
    </source>
</evidence>
<feature type="domain" description="GGDEF" evidence="4">
    <location>
        <begin position="230"/>
        <end position="362"/>
    </location>
</feature>
<dbReference type="Proteomes" id="UP000183107">
    <property type="component" value="Unassembled WGS sequence"/>
</dbReference>
<dbReference type="AlphaFoldDB" id="A0A1I4YKC3"/>
<dbReference type="SUPFAM" id="SSF55073">
    <property type="entry name" value="Nucleotide cyclase"/>
    <property type="match status" value="1"/>
</dbReference>
<proteinExistence type="predicted"/>
<keyword evidence="3" id="KW-0175">Coiled coil</keyword>
<dbReference type="EMBL" id="FOVJ01000001">
    <property type="protein sequence ID" value="SFN38466.1"/>
    <property type="molecule type" value="Genomic_DNA"/>
</dbReference>
<protein>
    <recommendedName>
        <fullName evidence="1">diguanylate cyclase</fullName>
        <ecNumber evidence="1">2.7.7.65</ecNumber>
    </recommendedName>
</protein>
<dbReference type="NCBIfam" id="TIGR00254">
    <property type="entry name" value="GGDEF"/>
    <property type="match status" value="1"/>
</dbReference>
<dbReference type="CDD" id="cd01949">
    <property type="entry name" value="GGDEF"/>
    <property type="match status" value="1"/>
</dbReference>
<dbReference type="InterPro" id="IPR029787">
    <property type="entry name" value="Nucleotide_cyclase"/>
</dbReference>
<keyword evidence="6" id="KW-1185">Reference proteome</keyword>
<dbReference type="GO" id="GO:0052621">
    <property type="term" value="F:diguanylate cyclase activity"/>
    <property type="evidence" value="ECO:0007669"/>
    <property type="project" value="UniProtKB-EC"/>
</dbReference>
<dbReference type="Pfam" id="PF00990">
    <property type="entry name" value="GGDEF"/>
    <property type="match status" value="1"/>
</dbReference>
<gene>
    <name evidence="5" type="ORF">SAMN05216386_0745</name>
</gene>
<evidence type="ECO:0000259" key="4">
    <source>
        <dbReference type="PROSITE" id="PS50887"/>
    </source>
</evidence>
<organism evidence="5 6">
    <name type="scientific">Nitrosospira briensis</name>
    <dbReference type="NCBI Taxonomy" id="35799"/>
    <lineage>
        <taxon>Bacteria</taxon>
        <taxon>Pseudomonadati</taxon>
        <taxon>Pseudomonadota</taxon>
        <taxon>Betaproteobacteria</taxon>
        <taxon>Nitrosomonadales</taxon>
        <taxon>Nitrosomonadaceae</taxon>
        <taxon>Nitrosospira</taxon>
    </lineage>
</organism>
<dbReference type="FunFam" id="3.30.70.270:FF:000001">
    <property type="entry name" value="Diguanylate cyclase domain protein"/>
    <property type="match status" value="1"/>
</dbReference>
<dbReference type="PANTHER" id="PTHR45138:SF9">
    <property type="entry name" value="DIGUANYLATE CYCLASE DGCM-RELATED"/>
    <property type="match status" value="1"/>
</dbReference>
<dbReference type="Gene3D" id="3.30.70.270">
    <property type="match status" value="1"/>
</dbReference>
<dbReference type="PANTHER" id="PTHR45138">
    <property type="entry name" value="REGULATORY COMPONENTS OF SENSORY TRANSDUCTION SYSTEM"/>
    <property type="match status" value="1"/>
</dbReference>
<dbReference type="EC" id="2.7.7.65" evidence="1"/>